<organism evidence="14 15">
    <name type="scientific">Phenylobacterium deserti</name>
    <dbReference type="NCBI Taxonomy" id="1914756"/>
    <lineage>
        <taxon>Bacteria</taxon>
        <taxon>Pseudomonadati</taxon>
        <taxon>Pseudomonadota</taxon>
        <taxon>Alphaproteobacteria</taxon>
        <taxon>Caulobacterales</taxon>
        <taxon>Caulobacteraceae</taxon>
        <taxon>Phenylobacterium</taxon>
    </lineage>
</organism>
<dbReference type="EMBL" id="QFYR01000002">
    <property type="protein sequence ID" value="RAK52962.1"/>
    <property type="molecule type" value="Genomic_DNA"/>
</dbReference>
<dbReference type="PRINTS" id="PR01651">
    <property type="entry name" value="SECGEXPORT"/>
</dbReference>
<comment type="similarity">
    <text evidence="2 12">Belongs to the SecG family.</text>
</comment>
<evidence type="ECO:0000256" key="13">
    <source>
        <dbReference type="SAM" id="MobiDB-lite"/>
    </source>
</evidence>
<keyword evidence="7 12" id="KW-0653">Protein transport</keyword>
<evidence type="ECO:0000256" key="5">
    <source>
        <dbReference type="ARBA" id="ARBA00022475"/>
    </source>
</evidence>
<dbReference type="InterPro" id="IPR004692">
    <property type="entry name" value="SecG"/>
</dbReference>
<feature type="transmembrane region" description="Helical" evidence="12">
    <location>
        <begin position="52"/>
        <end position="72"/>
    </location>
</feature>
<name>A0A328ADV6_9CAUL</name>
<feature type="region of interest" description="Disordered" evidence="13">
    <location>
        <begin position="93"/>
        <end position="153"/>
    </location>
</feature>
<evidence type="ECO:0000256" key="8">
    <source>
        <dbReference type="ARBA" id="ARBA00022989"/>
    </source>
</evidence>
<comment type="subcellular location">
    <subcellularLocation>
        <location evidence="1 12">Cell membrane</location>
        <topology evidence="1 12">Multi-pass membrane protein</topology>
    </subcellularLocation>
</comment>
<evidence type="ECO:0000256" key="9">
    <source>
        <dbReference type="ARBA" id="ARBA00023010"/>
    </source>
</evidence>
<evidence type="ECO:0000256" key="6">
    <source>
        <dbReference type="ARBA" id="ARBA00022692"/>
    </source>
</evidence>
<feature type="compositionally biased region" description="Low complexity" evidence="13">
    <location>
        <begin position="105"/>
        <end position="122"/>
    </location>
</feature>
<dbReference type="AlphaFoldDB" id="A0A328ADV6"/>
<keyword evidence="10 12" id="KW-0472">Membrane</keyword>
<reference evidence="15" key="1">
    <citation type="submission" date="2018-05" db="EMBL/GenBank/DDBJ databases">
        <authorList>
            <person name="Li X."/>
        </authorList>
    </citation>
    <scope>NUCLEOTIDE SEQUENCE [LARGE SCALE GENOMIC DNA]</scope>
    <source>
        <strain evidence="15">YIM 73061</strain>
    </source>
</reference>
<evidence type="ECO:0000256" key="2">
    <source>
        <dbReference type="ARBA" id="ARBA00008445"/>
    </source>
</evidence>
<evidence type="ECO:0000313" key="15">
    <source>
        <dbReference type="Proteomes" id="UP000249725"/>
    </source>
</evidence>
<keyword evidence="15" id="KW-1185">Reference proteome</keyword>
<dbReference type="RefSeq" id="WP_111515247.1">
    <property type="nucleotide sequence ID" value="NZ_QFYR01000002.1"/>
</dbReference>
<accession>A0A328ADV6</accession>
<dbReference type="PANTHER" id="PTHR34182:SF1">
    <property type="entry name" value="PROTEIN-EXPORT MEMBRANE PROTEIN SECG"/>
    <property type="match status" value="1"/>
</dbReference>
<proteinExistence type="inferred from homology"/>
<keyword evidence="8 12" id="KW-1133">Transmembrane helix</keyword>
<dbReference type="GO" id="GO:0043952">
    <property type="term" value="P:protein transport by the Sec complex"/>
    <property type="evidence" value="ECO:0007669"/>
    <property type="project" value="TreeGrafter"/>
</dbReference>
<dbReference type="GO" id="GO:0015450">
    <property type="term" value="F:protein-transporting ATPase activity"/>
    <property type="evidence" value="ECO:0007669"/>
    <property type="project" value="UniProtKB-UniRule"/>
</dbReference>
<dbReference type="Pfam" id="PF03840">
    <property type="entry name" value="SecG"/>
    <property type="match status" value="1"/>
</dbReference>
<keyword evidence="4 12" id="KW-0813">Transport</keyword>
<evidence type="ECO:0000256" key="10">
    <source>
        <dbReference type="ARBA" id="ARBA00023136"/>
    </source>
</evidence>
<evidence type="ECO:0000256" key="11">
    <source>
        <dbReference type="ARBA" id="ARBA00025182"/>
    </source>
</evidence>
<dbReference type="PANTHER" id="PTHR34182">
    <property type="entry name" value="PROTEIN-EXPORT MEMBRANE PROTEIN SECG"/>
    <property type="match status" value="1"/>
</dbReference>
<gene>
    <name evidence="14" type="primary">secG</name>
    <name evidence="14" type="ORF">DJ018_12360</name>
</gene>
<sequence>MLLNLLLVLEILVSLALVGVVLLQRSEGGALGMGGGPSGFMTARGAGDLLTRITWILGASFFVLALLLTIVAGRQSGASSVVDRLKIDPLDTNTLNQPVAPAPAPGGAAAPAGQAPLQAPTPTVRNPFLGDQPATGAAPAIAPSPAPAAPAQQ</sequence>
<keyword evidence="9 12" id="KW-0811">Translocation</keyword>
<evidence type="ECO:0000256" key="1">
    <source>
        <dbReference type="ARBA" id="ARBA00004651"/>
    </source>
</evidence>
<evidence type="ECO:0000313" key="14">
    <source>
        <dbReference type="EMBL" id="RAK52962.1"/>
    </source>
</evidence>
<comment type="function">
    <text evidence="11 12">Involved in protein export. Participates in an early event of protein translocation.</text>
</comment>
<dbReference type="OrthoDB" id="7392242at2"/>
<dbReference type="GO" id="GO:0009306">
    <property type="term" value="P:protein secretion"/>
    <property type="evidence" value="ECO:0007669"/>
    <property type="project" value="UniProtKB-UniRule"/>
</dbReference>
<dbReference type="NCBIfam" id="TIGR00810">
    <property type="entry name" value="secG"/>
    <property type="match status" value="1"/>
</dbReference>
<dbReference type="Proteomes" id="UP000249725">
    <property type="component" value="Unassembled WGS sequence"/>
</dbReference>
<evidence type="ECO:0000256" key="4">
    <source>
        <dbReference type="ARBA" id="ARBA00022448"/>
    </source>
</evidence>
<keyword evidence="5 12" id="KW-1003">Cell membrane</keyword>
<protein>
    <recommendedName>
        <fullName evidence="3 12">Protein-export membrane protein SecG</fullName>
    </recommendedName>
</protein>
<keyword evidence="6 12" id="KW-0812">Transmembrane</keyword>
<comment type="caution">
    <text evidence="14">The sequence shown here is derived from an EMBL/GenBank/DDBJ whole genome shotgun (WGS) entry which is preliminary data.</text>
</comment>
<dbReference type="GO" id="GO:0065002">
    <property type="term" value="P:intracellular protein transmembrane transport"/>
    <property type="evidence" value="ECO:0007669"/>
    <property type="project" value="TreeGrafter"/>
</dbReference>
<comment type="caution">
    <text evidence="12">Lacks conserved residue(s) required for the propagation of feature annotation.</text>
</comment>
<evidence type="ECO:0000256" key="3">
    <source>
        <dbReference type="ARBA" id="ARBA00017876"/>
    </source>
</evidence>
<evidence type="ECO:0000256" key="7">
    <source>
        <dbReference type="ARBA" id="ARBA00022927"/>
    </source>
</evidence>
<feature type="compositionally biased region" description="Pro residues" evidence="13">
    <location>
        <begin position="142"/>
        <end position="153"/>
    </location>
</feature>
<evidence type="ECO:0000256" key="12">
    <source>
        <dbReference type="RuleBase" id="RU365087"/>
    </source>
</evidence>
<dbReference type="GO" id="GO:0005886">
    <property type="term" value="C:plasma membrane"/>
    <property type="evidence" value="ECO:0007669"/>
    <property type="project" value="UniProtKB-SubCell"/>
</dbReference>